<feature type="transmembrane region" description="Helical" evidence="11">
    <location>
        <begin position="21"/>
        <end position="43"/>
    </location>
</feature>
<comment type="subcellular location">
    <subcellularLocation>
        <location evidence="1">Cell inner membrane</location>
        <topology evidence="1">Single-pass membrane protein</topology>
    </subcellularLocation>
</comment>
<comment type="similarity">
    <text evidence="2">Belongs to the GSP J family.</text>
</comment>
<gene>
    <name evidence="12" type="primary">gspJ</name>
    <name evidence="12" type="ORF">HYN51_07270</name>
</gene>
<dbReference type="InterPro" id="IPR051621">
    <property type="entry name" value="T2SS_protein_J"/>
</dbReference>
<sequence length="247" mass="27403">MLRWRGDEMNTLKRARQQGFTMMEVIIALVIFAMISMMAWQILTGSMSNAAVSDAQSARFNQLQMTYSRLERDFSQAMPRAPVGSSAAFELRDGILVLTTQDSVVSLGNPQSADLIRVSWWLKDNQVYRGVASVLDGANVKDWTKIPMIDRVKKMDWRFFNTAWQAQWDEAEMIPKGIELTLTLEDDTVWRWVFMTPGNWPKGGTASVQGTDENAPAAGEQKPDADKPGDAVPPAQGNSTPDAGGAK</sequence>
<dbReference type="Pfam" id="PF07963">
    <property type="entry name" value="N_methyl"/>
    <property type="match status" value="1"/>
</dbReference>
<dbReference type="PANTHER" id="PTHR39583">
    <property type="entry name" value="TYPE II SECRETION SYSTEM PROTEIN J-RELATED"/>
    <property type="match status" value="1"/>
</dbReference>
<evidence type="ECO:0000256" key="7">
    <source>
        <dbReference type="ARBA" id="ARBA00022692"/>
    </source>
</evidence>
<evidence type="ECO:0000256" key="2">
    <source>
        <dbReference type="ARBA" id="ARBA00011084"/>
    </source>
</evidence>
<keyword evidence="6" id="KW-0997">Cell inner membrane</keyword>
<accession>A0A2Y9TXV8</accession>
<dbReference type="InterPro" id="IPR012902">
    <property type="entry name" value="N_methyl_site"/>
</dbReference>
<dbReference type="NCBIfam" id="TIGR02532">
    <property type="entry name" value="IV_pilin_GFxxxE"/>
    <property type="match status" value="1"/>
</dbReference>
<evidence type="ECO:0000256" key="1">
    <source>
        <dbReference type="ARBA" id="ARBA00004377"/>
    </source>
</evidence>
<dbReference type="KEGG" id="lpv:HYN51_07270"/>
<dbReference type="GO" id="GO:0015628">
    <property type="term" value="P:protein secretion by the type II secretion system"/>
    <property type="evidence" value="ECO:0007669"/>
    <property type="project" value="InterPro"/>
</dbReference>
<evidence type="ECO:0000313" key="13">
    <source>
        <dbReference type="Proteomes" id="UP000244908"/>
    </source>
</evidence>
<organism evidence="12 13">
    <name type="scientific">Limnobaculum parvum</name>
    <dbReference type="NCBI Taxonomy" id="2172103"/>
    <lineage>
        <taxon>Bacteria</taxon>
        <taxon>Pseudomonadati</taxon>
        <taxon>Pseudomonadota</taxon>
        <taxon>Gammaproteobacteria</taxon>
        <taxon>Enterobacterales</taxon>
        <taxon>Budviciaceae</taxon>
        <taxon>Limnobaculum</taxon>
    </lineage>
</organism>
<evidence type="ECO:0000256" key="11">
    <source>
        <dbReference type="SAM" id="Phobius"/>
    </source>
</evidence>
<evidence type="ECO:0000256" key="5">
    <source>
        <dbReference type="ARBA" id="ARBA00022481"/>
    </source>
</evidence>
<dbReference type="SUPFAM" id="SSF54523">
    <property type="entry name" value="Pili subunits"/>
    <property type="match status" value="1"/>
</dbReference>
<dbReference type="PANTHER" id="PTHR39583:SF2">
    <property type="entry name" value="TYPE II SECRETION SYSTEM PROTEIN J"/>
    <property type="match status" value="1"/>
</dbReference>
<dbReference type="EMBL" id="CP029185">
    <property type="protein sequence ID" value="AWH88370.1"/>
    <property type="molecule type" value="Genomic_DNA"/>
</dbReference>
<dbReference type="InterPro" id="IPR045584">
    <property type="entry name" value="Pilin-like"/>
</dbReference>
<dbReference type="NCBIfam" id="TIGR01711">
    <property type="entry name" value="gspJ"/>
    <property type="match status" value="1"/>
</dbReference>
<dbReference type="Proteomes" id="UP000244908">
    <property type="component" value="Chromosome"/>
</dbReference>
<evidence type="ECO:0000313" key="12">
    <source>
        <dbReference type="EMBL" id="AWH88370.1"/>
    </source>
</evidence>
<dbReference type="Gene3D" id="3.10.610.10">
    <property type="entry name" value="GSPII I/J protein-like"/>
    <property type="match status" value="1"/>
</dbReference>
<keyword evidence="9 11" id="KW-0472">Membrane</keyword>
<evidence type="ECO:0000256" key="4">
    <source>
        <dbReference type="ARBA" id="ARBA00022475"/>
    </source>
</evidence>
<feature type="region of interest" description="Disordered" evidence="10">
    <location>
        <begin position="201"/>
        <end position="247"/>
    </location>
</feature>
<keyword evidence="4" id="KW-1003">Cell membrane</keyword>
<protein>
    <recommendedName>
        <fullName evidence="3">Type II secretion system protein J</fullName>
    </recommendedName>
</protein>
<reference evidence="12 13" key="1">
    <citation type="journal article" date="2019" name="Int. J. Syst. Evol. Microbiol.">
        <title>Limnobaculum parvum gen. nov., sp. nov., isolated from a freshwater lake.</title>
        <authorList>
            <person name="Baek C."/>
            <person name="Shin S.K."/>
            <person name="Yi H."/>
        </authorList>
    </citation>
    <scope>NUCLEOTIDE SEQUENCE [LARGE SCALE GENOMIC DNA]</scope>
    <source>
        <strain evidence="12 13">HYN0051</strain>
    </source>
</reference>
<dbReference type="InterPro" id="IPR010055">
    <property type="entry name" value="T2SS_protein-GspJ"/>
</dbReference>
<evidence type="ECO:0000256" key="9">
    <source>
        <dbReference type="ARBA" id="ARBA00023136"/>
    </source>
</evidence>
<dbReference type="AlphaFoldDB" id="A0A2Y9TXV8"/>
<keyword evidence="13" id="KW-1185">Reference proteome</keyword>
<evidence type="ECO:0000256" key="10">
    <source>
        <dbReference type="SAM" id="MobiDB-lite"/>
    </source>
</evidence>
<dbReference type="Pfam" id="PF11612">
    <property type="entry name" value="T2SSJ"/>
    <property type="match status" value="1"/>
</dbReference>
<proteinExistence type="inferred from homology"/>
<dbReference type="Gene3D" id="2.10.70.20">
    <property type="entry name" value="gspk-gspi-gspj complex like domains"/>
    <property type="match status" value="1"/>
</dbReference>
<evidence type="ECO:0000256" key="6">
    <source>
        <dbReference type="ARBA" id="ARBA00022519"/>
    </source>
</evidence>
<keyword evidence="7 11" id="KW-0812">Transmembrane</keyword>
<keyword evidence="8 11" id="KW-1133">Transmembrane helix</keyword>
<dbReference type="GO" id="GO:0005886">
    <property type="term" value="C:plasma membrane"/>
    <property type="evidence" value="ECO:0007669"/>
    <property type="project" value="UniProtKB-SubCell"/>
</dbReference>
<evidence type="ECO:0000256" key="3">
    <source>
        <dbReference type="ARBA" id="ARBA00021539"/>
    </source>
</evidence>
<dbReference type="GO" id="GO:0015627">
    <property type="term" value="C:type II protein secretion system complex"/>
    <property type="evidence" value="ECO:0007669"/>
    <property type="project" value="InterPro"/>
</dbReference>
<name>A0A2Y9TXV8_9GAMM</name>
<evidence type="ECO:0000256" key="8">
    <source>
        <dbReference type="ARBA" id="ARBA00022989"/>
    </source>
</evidence>
<keyword evidence="5" id="KW-0488">Methylation</keyword>